<dbReference type="PANTHER" id="PTHR35585">
    <property type="entry name" value="HHE DOMAIN PROTEIN (AFU_ORTHOLOGUE AFUA_4G00730)"/>
    <property type="match status" value="1"/>
</dbReference>
<dbReference type="InterPro" id="IPR012312">
    <property type="entry name" value="Hemerythrin-like"/>
</dbReference>
<dbReference type="AlphaFoldDB" id="A0A327YVF6"/>
<evidence type="ECO:0000313" key="3">
    <source>
        <dbReference type="EMBL" id="RAK24719.1"/>
    </source>
</evidence>
<feature type="compositionally biased region" description="Basic and acidic residues" evidence="1">
    <location>
        <begin position="143"/>
        <end position="173"/>
    </location>
</feature>
<evidence type="ECO:0000256" key="1">
    <source>
        <dbReference type="SAM" id="MobiDB-lite"/>
    </source>
</evidence>
<organism evidence="3 4">
    <name type="scientific">Actinoplanes lutulentus</name>
    <dbReference type="NCBI Taxonomy" id="1287878"/>
    <lineage>
        <taxon>Bacteria</taxon>
        <taxon>Bacillati</taxon>
        <taxon>Actinomycetota</taxon>
        <taxon>Actinomycetes</taxon>
        <taxon>Micromonosporales</taxon>
        <taxon>Micromonosporaceae</taxon>
        <taxon>Actinoplanes</taxon>
    </lineage>
</organism>
<proteinExistence type="predicted"/>
<protein>
    <submittedName>
        <fullName evidence="3">Hemerythrin HHE cation binding domain-containing protein</fullName>
    </submittedName>
</protein>
<sequence length="180" mass="20275">MPDIVEVIKEQHRQVDELLEEATHDGVDKAAILHEVHRMLLPHSEAEEDFVYPAIRAKAAEAGEEVVDGTVEHHQVEELMQNLLRSDPDRPGWDGTLAAIIGELRHHVEEEEEELLPILEKSFSADEREAMGRRFVEATTGKLPDHHHTKSELYDLAREQDIPGRSGMSKDELAEAVGEA</sequence>
<dbReference type="Proteomes" id="UP000249341">
    <property type="component" value="Unassembled WGS sequence"/>
</dbReference>
<dbReference type="PANTHER" id="PTHR35585:SF1">
    <property type="entry name" value="HHE DOMAIN PROTEIN (AFU_ORTHOLOGUE AFUA_4G00730)"/>
    <property type="match status" value="1"/>
</dbReference>
<dbReference type="OrthoDB" id="5183396at2"/>
<dbReference type="Pfam" id="PF01814">
    <property type="entry name" value="Hemerythrin"/>
    <property type="match status" value="1"/>
</dbReference>
<evidence type="ECO:0000259" key="2">
    <source>
        <dbReference type="Pfam" id="PF01814"/>
    </source>
</evidence>
<feature type="domain" description="Hemerythrin-like" evidence="2">
    <location>
        <begin position="4"/>
        <end position="119"/>
    </location>
</feature>
<gene>
    <name evidence="3" type="ORF">B0I29_13724</name>
</gene>
<keyword evidence="4" id="KW-1185">Reference proteome</keyword>
<dbReference type="EMBL" id="QLMJ01000037">
    <property type="protein sequence ID" value="RAK24719.1"/>
    <property type="molecule type" value="Genomic_DNA"/>
</dbReference>
<dbReference type="Gene3D" id="1.20.120.520">
    <property type="entry name" value="nmb1532 protein domain like"/>
    <property type="match status" value="1"/>
</dbReference>
<dbReference type="RefSeq" id="WP_111655266.1">
    <property type="nucleotide sequence ID" value="NZ_JACHWI010000012.1"/>
</dbReference>
<reference evidence="3 4" key="1">
    <citation type="submission" date="2018-06" db="EMBL/GenBank/DDBJ databases">
        <title>Genomic Encyclopedia of Type Strains, Phase III (KMG-III): the genomes of soil and plant-associated and newly described type strains.</title>
        <authorList>
            <person name="Whitman W."/>
        </authorList>
    </citation>
    <scope>NUCLEOTIDE SEQUENCE [LARGE SCALE GENOMIC DNA]</scope>
    <source>
        <strain evidence="3 4">CGMCC 4.7090</strain>
    </source>
</reference>
<evidence type="ECO:0000313" key="4">
    <source>
        <dbReference type="Proteomes" id="UP000249341"/>
    </source>
</evidence>
<name>A0A327YVF6_9ACTN</name>
<comment type="caution">
    <text evidence="3">The sequence shown here is derived from an EMBL/GenBank/DDBJ whole genome shotgun (WGS) entry which is preliminary data.</text>
</comment>
<feature type="region of interest" description="Disordered" evidence="1">
    <location>
        <begin position="137"/>
        <end position="180"/>
    </location>
</feature>
<accession>A0A327YVF6</accession>